<accession>U9UBE0</accession>
<sequence>TINGSSNSRIRTAPSRENIQRLPILTGTWSQNNLGDVQRINTNGLSSLRPQDTAA</sequence>
<dbReference type="EMBL" id="KI279895">
    <property type="protein sequence ID" value="ESA17729.1"/>
    <property type="molecule type" value="Genomic_DNA"/>
</dbReference>
<name>U9UBE0_RHIID</name>
<feature type="non-terminal residue" evidence="1">
    <location>
        <position position="1"/>
    </location>
</feature>
<gene>
    <name evidence="1" type="ORF">GLOINDRAFT_21468</name>
</gene>
<organism evidence="1">
    <name type="scientific">Rhizophagus irregularis (strain DAOM 181602 / DAOM 197198 / MUCL 43194)</name>
    <name type="common">Arbuscular mycorrhizal fungus</name>
    <name type="synonym">Glomus intraradices</name>
    <dbReference type="NCBI Taxonomy" id="747089"/>
    <lineage>
        <taxon>Eukaryota</taxon>
        <taxon>Fungi</taxon>
        <taxon>Fungi incertae sedis</taxon>
        <taxon>Mucoromycota</taxon>
        <taxon>Glomeromycotina</taxon>
        <taxon>Glomeromycetes</taxon>
        <taxon>Glomerales</taxon>
        <taxon>Glomeraceae</taxon>
        <taxon>Rhizophagus</taxon>
    </lineage>
</organism>
<proteinExistence type="predicted"/>
<dbReference type="HOGENOM" id="CLU_3038115_0_0_1"/>
<reference evidence="1" key="1">
    <citation type="submission" date="2013-07" db="EMBL/GenBank/DDBJ databases">
        <title>The genome of an arbuscular mycorrhizal fungus provides insights into the evolution of the oldest plant symbiosis.</title>
        <authorList>
            <consortium name="DOE Joint Genome Institute"/>
            <person name="Tisserant E."/>
            <person name="Malbreil M."/>
            <person name="Kuo A."/>
            <person name="Kohler A."/>
            <person name="Symeonidi A."/>
            <person name="Balestrini R."/>
            <person name="Charron P."/>
            <person name="Duensing N."/>
            <person name="Frei-dit-Frey N."/>
            <person name="Gianinazzi-Pearson V."/>
            <person name="Gilbert B."/>
            <person name="Handa Y."/>
            <person name="Hijri M."/>
            <person name="Kaul R."/>
            <person name="Kawaguchi M."/>
            <person name="Krajinski F."/>
            <person name="Lammers P."/>
            <person name="Lapierre D."/>
            <person name="Masclaux F.G."/>
            <person name="Murat C."/>
            <person name="Morin E."/>
            <person name="Ndikumana S."/>
            <person name="Pagni M."/>
            <person name="Petitpierre D."/>
            <person name="Requena N."/>
            <person name="Rosikiewicz P."/>
            <person name="Riley R."/>
            <person name="Saito K."/>
            <person name="San Clemente H."/>
            <person name="Shapiro H."/>
            <person name="van Tuinen D."/>
            <person name="Becard G."/>
            <person name="Bonfante P."/>
            <person name="Paszkowski U."/>
            <person name="Shachar-Hill Y."/>
            <person name="Young J.P."/>
            <person name="Sanders I.R."/>
            <person name="Henrissat B."/>
            <person name="Rensing S.A."/>
            <person name="Grigoriev I.V."/>
            <person name="Corradi N."/>
            <person name="Roux C."/>
            <person name="Martin F."/>
        </authorList>
    </citation>
    <scope>NUCLEOTIDE SEQUENCE</scope>
    <source>
        <strain evidence="1">DAOM 197198</strain>
    </source>
</reference>
<protein>
    <submittedName>
        <fullName evidence="1">Uncharacterized protein</fullName>
    </submittedName>
</protein>
<dbReference type="AlphaFoldDB" id="U9UBE0"/>
<evidence type="ECO:0000313" key="1">
    <source>
        <dbReference type="EMBL" id="ESA17729.1"/>
    </source>
</evidence>